<keyword evidence="2" id="KW-1185">Reference proteome</keyword>
<evidence type="ECO:0000313" key="2">
    <source>
        <dbReference type="Proteomes" id="UP000059188"/>
    </source>
</evidence>
<dbReference type="Proteomes" id="UP000059188">
    <property type="component" value="Unassembled WGS sequence"/>
</dbReference>
<name>A0A0B7G1J7_THACB</name>
<evidence type="ECO:0000313" key="1">
    <source>
        <dbReference type="EMBL" id="CEL62964.1"/>
    </source>
</evidence>
<accession>A0A0B7G1J7</accession>
<organism evidence="1 2">
    <name type="scientific">Thanatephorus cucumeris (strain AG1-IB / isolate 7/3/14)</name>
    <name type="common">Lettuce bottom rot fungus</name>
    <name type="synonym">Rhizoctonia solani</name>
    <dbReference type="NCBI Taxonomy" id="1108050"/>
    <lineage>
        <taxon>Eukaryota</taxon>
        <taxon>Fungi</taxon>
        <taxon>Dikarya</taxon>
        <taxon>Basidiomycota</taxon>
        <taxon>Agaricomycotina</taxon>
        <taxon>Agaricomycetes</taxon>
        <taxon>Cantharellales</taxon>
        <taxon>Ceratobasidiaceae</taxon>
        <taxon>Rhizoctonia</taxon>
        <taxon>Rhizoctonia solani AG-1</taxon>
    </lineage>
</organism>
<protein>
    <submittedName>
        <fullName evidence="1">Uncharacterized protein</fullName>
    </submittedName>
</protein>
<sequence length="88" mass="10089">MVWLHLQPCSSAYTRYIRGNGKSSGREYRFMAVIVQRFVAPAAAPAFPWNHWNEDTFLSAWALAYIVSNTSKVTQKPLTIMFAYVPIF</sequence>
<gene>
    <name evidence="1" type="ORF">RSOLAG1IB_12618</name>
</gene>
<dbReference type="AlphaFoldDB" id="A0A0B7G1J7"/>
<proteinExistence type="predicted"/>
<reference evidence="1 2" key="1">
    <citation type="submission" date="2014-11" db="EMBL/GenBank/DDBJ databases">
        <authorList>
            <person name="Wibberg Daniel"/>
        </authorList>
    </citation>
    <scope>NUCLEOTIDE SEQUENCE [LARGE SCALE GENOMIC DNA]</scope>
    <source>
        <strain evidence="1">Rhizoctonia solani AG1-IB 7/3/14</strain>
    </source>
</reference>
<dbReference type="EMBL" id="LN679857">
    <property type="protein sequence ID" value="CEL62964.1"/>
    <property type="molecule type" value="Genomic_DNA"/>
</dbReference>